<protein>
    <recommendedName>
        <fullName evidence="3">Metallopeptidase family protein</fullName>
    </recommendedName>
</protein>
<name>A0A0N9MMQ5_9ACTN</name>
<dbReference type="KEGG" id="goq:ACH46_01060"/>
<dbReference type="SUPFAM" id="SSF55486">
    <property type="entry name" value="Metalloproteases ('zincins'), catalytic domain"/>
    <property type="match status" value="1"/>
</dbReference>
<dbReference type="InterPro" id="IPR010428">
    <property type="entry name" value="Zincin_1"/>
</dbReference>
<organism evidence="1 2">
    <name type="scientific">Gordonia phthalatica</name>
    <dbReference type="NCBI Taxonomy" id="1136941"/>
    <lineage>
        <taxon>Bacteria</taxon>
        <taxon>Bacillati</taxon>
        <taxon>Actinomycetota</taxon>
        <taxon>Actinomycetes</taxon>
        <taxon>Mycobacteriales</taxon>
        <taxon>Gordoniaceae</taxon>
        <taxon>Gordonia</taxon>
    </lineage>
</organism>
<dbReference type="AlphaFoldDB" id="A0A0N9MMQ5"/>
<dbReference type="EMBL" id="CP011853">
    <property type="protein sequence ID" value="ALG83356.1"/>
    <property type="molecule type" value="Genomic_DNA"/>
</dbReference>
<dbReference type="OrthoDB" id="9806895at2"/>
<evidence type="ECO:0000313" key="1">
    <source>
        <dbReference type="EMBL" id="ALG83356.1"/>
    </source>
</evidence>
<dbReference type="Proteomes" id="UP000063789">
    <property type="component" value="Chromosome"/>
</dbReference>
<dbReference type="Pfam" id="PF06262">
    <property type="entry name" value="Zincin_1"/>
    <property type="match status" value="1"/>
</dbReference>
<dbReference type="PATRIC" id="fig|1136941.3.peg.216"/>
<evidence type="ECO:0008006" key="3">
    <source>
        <dbReference type="Google" id="ProtNLM"/>
    </source>
</evidence>
<reference evidence="1 2" key="2">
    <citation type="journal article" date="2017" name="Int. J. Syst. Evol. Microbiol.">
        <title>Gordonia phthalatica sp. nov., a di-n-butyl phthalate-degrading bacterium isolated from activated sludge.</title>
        <authorList>
            <person name="Jin D."/>
            <person name="Kong X."/>
            <person name="Jia M."/>
            <person name="Yu X."/>
            <person name="Wang X."/>
            <person name="Zhuang X."/>
            <person name="Deng Y."/>
            <person name="Bai Z."/>
        </authorList>
    </citation>
    <scope>NUCLEOTIDE SEQUENCE [LARGE SCALE GENOMIC DNA]</scope>
    <source>
        <strain evidence="1 2">QH-11</strain>
    </source>
</reference>
<gene>
    <name evidence="1" type="ORF">ACH46_01060</name>
</gene>
<keyword evidence="2" id="KW-1185">Reference proteome</keyword>
<proteinExistence type="predicted"/>
<dbReference type="STRING" id="1136941.ACH46_01060"/>
<dbReference type="Gene3D" id="3.30.2010.20">
    <property type="match status" value="1"/>
</dbReference>
<dbReference type="InterPro" id="IPR038555">
    <property type="entry name" value="Zincin_1_sf"/>
</dbReference>
<evidence type="ECO:0000313" key="2">
    <source>
        <dbReference type="Proteomes" id="UP000063789"/>
    </source>
</evidence>
<dbReference type="CDD" id="cd12952">
    <property type="entry name" value="MMP_ACEL2062"/>
    <property type="match status" value="1"/>
</dbReference>
<reference evidence="2" key="1">
    <citation type="submission" date="2015-06" db="EMBL/GenBank/DDBJ databases">
        <title>Complete genome sequence and metabolic analysis of phthalate degradation pathway in Gordonia sp. QH-11.</title>
        <authorList>
            <person name="Jin D."/>
            <person name="Kong X."/>
            <person name="Bai Z."/>
        </authorList>
    </citation>
    <scope>NUCLEOTIDE SEQUENCE [LARGE SCALE GENOMIC DNA]</scope>
    <source>
        <strain evidence="2">QH-11</strain>
    </source>
</reference>
<sequence length="116" mass="13090">MPVSMSERDFENLVGDALDLLPEELMKAMSNVVILVRPRNDDDPTILGLYTGVALTERTTEYAGFLPDTIEIYREPLLAMCHTEEQVRREVAITVLHEVGHHFGIGDEWLHANGWG</sequence>
<accession>A0A0N9MMQ5</accession>
<dbReference type="RefSeq" id="WP_062391306.1">
    <property type="nucleotide sequence ID" value="NZ_CP011853.1"/>
</dbReference>